<accession>G8YPZ0</accession>
<dbReference type="InterPro" id="IPR002300">
    <property type="entry name" value="aa-tRNA-synth_Ia"/>
</dbReference>
<dbReference type="Gene3D" id="3.40.50.620">
    <property type="entry name" value="HUPs"/>
    <property type="match status" value="2"/>
</dbReference>
<feature type="domain" description="Leucyl-tRNA synthetase editing" evidence="15">
    <location>
        <begin position="265"/>
        <end position="436"/>
    </location>
</feature>
<dbReference type="GO" id="GO:0032543">
    <property type="term" value="P:mitochondrial translation"/>
    <property type="evidence" value="ECO:0007669"/>
    <property type="project" value="TreeGrafter"/>
</dbReference>
<protein>
    <recommendedName>
        <fullName evidence="3">leucine--tRNA ligase</fullName>
        <ecNumber evidence="3">6.1.1.4</ecNumber>
    </recommendedName>
    <alternativeName>
        <fullName evidence="9">Leucyl-tRNA synthetase</fullName>
    </alternativeName>
</protein>
<dbReference type="SUPFAM" id="SSF52374">
    <property type="entry name" value="Nucleotidylyl transferase"/>
    <property type="match status" value="1"/>
</dbReference>
<dbReference type="PANTHER" id="PTHR43740:SF2">
    <property type="entry name" value="LEUCINE--TRNA LIGASE, MITOCHONDRIAL"/>
    <property type="match status" value="1"/>
</dbReference>
<dbReference type="EC" id="6.1.1.4" evidence="3"/>
<keyword evidence="7 11" id="KW-0648">Protein biosynthesis</keyword>
<dbReference type="SUPFAM" id="SSF50677">
    <property type="entry name" value="ValRS/IleRS/LeuRS editing domain"/>
    <property type="match status" value="1"/>
</dbReference>
<dbReference type="InParanoid" id="G8YPZ0"/>
<evidence type="ECO:0000313" key="17">
    <source>
        <dbReference type="Proteomes" id="UP000005222"/>
    </source>
</evidence>
<dbReference type="PROSITE" id="PS00178">
    <property type="entry name" value="AA_TRNA_LIGASE_I"/>
    <property type="match status" value="1"/>
</dbReference>
<dbReference type="Pfam" id="PF09334">
    <property type="entry name" value="tRNA-synt_1g"/>
    <property type="match status" value="1"/>
</dbReference>
<evidence type="ECO:0000256" key="7">
    <source>
        <dbReference type="ARBA" id="ARBA00022917"/>
    </source>
</evidence>
<dbReference type="SUPFAM" id="SSF47323">
    <property type="entry name" value="Anticodon-binding domain of a subclass of class I aminoacyl-tRNA synthetases"/>
    <property type="match status" value="1"/>
</dbReference>
<dbReference type="InterPro" id="IPR001412">
    <property type="entry name" value="aa-tRNA-synth_I_CS"/>
</dbReference>
<evidence type="ECO:0000256" key="1">
    <source>
        <dbReference type="ARBA" id="ARBA00004305"/>
    </source>
</evidence>
<dbReference type="Gene3D" id="1.10.730.10">
    <property type="entry name" value="Isoleucyl-tRNA Synthetase, Domain 1"/>
    <property type="match status" value="1"/>
</dbReference>
<evidence type="ECO:0000256" key="11">
    <source>
        <dbReference type="RuleBase" id="RU363035"/>
    </source>
</evidence>
<evidence type="ECO:0000256" key="8">
    <source>
        <dbReference type="ARBA" id="ARBA00023146"/>
    </source>
</evidence>
<evidence type="ECO:0000313" key="16">
    <source>
        <dbReference type="EMBL" id="CCE78725.1"/>
    </source>
</evidence>
<reference evidence="16 17" key="1">
    <citation type="journal article" date="2012" name="G3 (Bethesda)">
        <title>Pichia sorbitophila, an interspecies yeast hybrid reveals early steps of genome resolution following polyploidization.</title>
        <authorList>
            <person name="Leh Louis V."/>
            <person name="Despons L."/>
            <person name="Friedrich A."/>
            <person name="Martin T."/>
            <person name="Durrens P."/>
            <person name="Casaregola S."/>
            <person name="Neuveglise C."/>
            <person name="Fairhead C."/>
            <person name="Marck C."/>
            <person name="Cruz J.A."/>
            <person name="Straub M.L."/>
            <person name="Kugler V."/>
            <person name="Sacerdot C."/>
            <person name="Uzunov Z."/>
            <person name="Thierry A."/>
            <person name="Weiss S."/>
            <person name="Bleykasten C."/>
            <person name="De Montigny J."/>
            <person name="Jacques N."/>
            <person name="Jung P."/>
            <person name="Lemaire M."/>
            <person name="Mallet S."/>
            <person name="Morel G."/>
            <person name="Richard G.F."/>
            <person name="Sarkar A."/>
            <person name="Savel G."/>
            <person name="Schacherer J."/>
            <person name="Seret M.L."/>
            <person name="Talla E."/>
            <person name="Samson G."/>
            <person name="Jubin C."/>
            <person name="Poulain J."/>
            <person name="Vacherie B."/>
            <person name="Barbe V."/>
            <person name="Pelletier E."/>
            <person name="Sherman D.J."/>
            <person name="Westhof E."/>
            <person name="Weissenbach J."/>
            <person name="Baret P.V."/>
            <person name="Wincker P."/>
            <person name="Gaillardin C."/>
            <person name="Dujon B."/>
            <person name="Souciet J.L."/>
        </authorList>
    </citation>
    <scope>NUCLEOTIDE SEQUENCE [LARGE SCALE GENOMIC DNA]</scope>
    <source>
        <strain evidence="17">ATCC MYA-4447 / BCRC 22081 / CBS 7064 / NBRC 10061 / NRRL Y-12695</strain>
    </source>
</reference>
<dbReference type="GO" id="GO:0005524">
    <property type="term" value="F:ATP binding"/>
    <property type="evidence" value="ECO:0007669"/>
    <property type="project" value="UniProtKB-KW"/>
</dbReference>
<name>G8YPZ0_PICSO</name>
<organism evidence="16 17">
    <name type="scientific">Pichia sorbitophila (strain ATCC MYA-4447 / BCRC 22081 / CBS 7064 / NBRC 10061 / NRRL Y-12695)</name>
    <name type="common">Hybrid yeast</name>
    <dbReference type="NCBI Taxonomy" id="559304"/>
    <lineage>
        <taxon>Eukaryota</taxon>
        <taxon>Fungi</taxon>
        <taxon>Dikarya</taxon>
        <taxon>Ascomycota</taxon>
        <taxon>Saccharomycotina</taxon>
        <taxon>Pichiomycetes</taxon>
        <taxon>Debaryomycetaceae</taxon>
        <taxon>Millerozyma</taxon>
    </lineage>
</organism>
<proteinExistence type="inferred from homology"/>
<keyword evidence="5 11" id="KW-0547">Nucleotide-binding</keyword>
<dbReference type="FunFam" id="3.40.50.620:FF:000003">
    <property type="entry name" value="Leucine--tRNA ligase"/>
    <property type="match status" value="1"/>
</dbReference>
<keyword evidence="6 11" id="KW-0067">ATP-binding</keyword>
<dbReference type="GO" id="GO:0004823">
    <property type="term" value="F:leucine-tRNA ligase activity"/>
    <property type="evidence" value="ECO:0007669"/>
    <property type="project" value="UniProtKB-EC"/>
</dbReference>
<evidence type="ECO:0000256" key="10">
    <source>
        <dbReference type="ARBA" id="ARBA00047469"/>
    </source>
</evidence>
<evidence type="ECO:0000256" key="5">
    <source>
        <dbReference type="ARBA" id="ARBA00022741"/>
    </source>
</evidence>
<comment type="catalytic activity">
    <reaction evidence="10">
        <text>tRNA(Leu) + L-leucine + ATP = L-leucyl-tRNA(Leu) + AMP + diphosphate</text>
        <dbReference type="Rhea" id="RHEA:11688"/>
        <dbReference type="Rhea" id="RHEA-COMP:9613"/>
        <dbReference type="Rhea" id="RHEA-COMP:9622"/>
        <dbReference type="ChEBI" id="CHEBI:30616"/>
        <dbReference type="ChEBI" id="CHEBI:33019"/>
        <dbReference type="ChEBI" id="CHEBI:57427"/>
        <dbReference type="ChEBI" id="CHEBI:78442"/>
        <dbReference type="ChEBI" id="CHEBI:78494"/>
        <dbReference type="ChEBI" id="CHEBI:456215"/>
        <dbReference type="EC" id="6.1.1.4"/>
    </reaction>
</comment>
<dbReference type="EMBL" id="FO082056">
    <property type="protein sequence ID" value="CCE78725.1"/>
    <property type="molecule type" value="Genomic_DNA"/>
</dbReference>
<sequence>MSALEKAGTLVRVWHRWGPPGKKIDSIRCFSSANELVDQNRRLSDLDNKWSKRWREVSPDNSLHPTKHLLNNSDAPTFYALSMFPYPSGMLHLGHLRVYTISDVVARLKRLKGYKVLHPMGWDAFGLPAENAAIERGVNPAVWTEENIKKMKQQMGLMMADFDWDREVSTCSPDYYKWTQKIFKSLYEKGLAYRKEAEINWDPVDQTVLANEQVDSMGRSWRSGAQVEKRKLEQWFIGITKYAKDLNKDIDDLDKWPDKVKSMQRHWIGESHGADITIFTTDHSFPELKIFTSRPETLFSVQFVALSIDHPLVSKLAQEDSKLREFVISAKAETDVDTTKGYLLKNVKASIPISVDGKKSINYTLPLYAAPYVLGTYGHGSVMGCPAHDERDYIFWKTHNQSIPPLQTVGPSNIEEPHELPYVDKKGKMYTNTHLNNGVEYLGKIEGMSTKDASSEVISLLEKEGLGSMTTKYRLRDWLISRQRYWGVPIPMIFCDNCGTVPVPDEDLPVTLPKVEGEKFGKQNLLNHLDSFIHTECPECHSPARRDTDTMDTFMDSSWYFFRYTDSKNTELPFDKEKANALMPVDMYIGGVEHAILHLLYSRFISKFLADAGYWNNSELNNEPIKQLVTQGMVHGKTYTDPKSGRFLRKDELDFKDPKNPIIIESGLVPEITYEKMSKSKHNGADPASCIKKYGADATRAHMLFQAPISDTLNWNEEQIVGTERWLRKVINLGSKIQAYVTKEEANKSAYHTVVDNVEINGVIHDQKKLNETEISLFNSIQEYTARVSKSVEEDLSFNTIISDYMKFTNKIEATLKSKEKVDPELLFDAYKKLLIIMSPVTPCVSEECWEALLLKSGKNWKSIFFERYPESQKVIISKSKYNVFINGKPRAVIFQEPNFFEHPENNIIEKLNESSAISKLLAEKNIKKLIRKPGLISIVTS</sequence>
<evidence type="ECO:0000259" key="13">
    <source>
        <dbReference type="Pfam" id="PF08264"/>
    </source>
</evidence>
<dbReference type="InterPro" id="IPR009080">
    <property type="entry name" value="tRNAsynth_Ia_anticodon-bd"/>
</dbReference>
<dbReference type="PANTHER" id="PTHR43740">
    <property type="entry name" value="LEUCYL-TRNA SYNTHETASE"/>
    <property type="match status" value="1"/>
</dbReference>
<dbReference type="GO" id="GO:0005759">
    <property type="term" value="C:mitochondrial matrix"/>
    <property type="evidence" value="ECO:0007669"/>
    <property type="project" value="UniProtKB-SubCell"/>
</dbReference>
<dbReference type="FunCoup" id="G8YPZ0">
    <property type="interactions" value="842"/>
</dbReference>
<evidence type="ECO:0000256" key="9">
    <source>
        <dbReference type="ARBA" id="ARBA00030520"/>
    </source>
</evidence>
<feature type="domain" description="Aminoacyl-tRNA synthetase class Ia" evidence="12">
    <location>
        <begin position="475"/>
        <end position="634"/>
    </location>
</feature>
<evidence type="ECO:0000259" key="14">
    <source>
        <dbReference type="Pfam" id="PF09334"/>
    </source>
</evidence>
<evidence type="ECO:0000259" key="15">
    <source>
        <dbReference type="Pfam" id="PF13603"/>
    </source>
</evidence>
<comment type="subcellular location">
    <subcellularLocation>
        <location evidence="1">Mitochondrion matrix</location>
    </subcellularLocation>
</comment>
<feature type="domain" description="Methionyl/Leucyl tRNA synthetase" evidence="14">
    <location>
        <begin position="83"/>
        <end position="215"/>
    </location>
</feature>
<keyword evidence="4 11" id="KW-0436">Ligase</keyword>
<dbReference type="GO" id="GO:0006429">
    <property type="term" value="P:leucyl-tRNA aminoacylation"/>
    <property type="evidence" value="ECO:0007669"/>
    <property type="project" value="InterPro"/>
</dbReference>
<dbReference type="PRINTS" id="PR00985">
    <property type="entry name" value="TRNASYNTHLEU"/>
</dbReference>
<dbReference type="InterPro" id="IPR014729">
    <property type="entry name" value="Rossmann-like_a/b/a_fold"/>
</dbReference>
<dbReference type="Pfam" id="PF08264">
    <property type="entry name" value="Anticodon_1"/>
    <property type="match status" value="1"/>
</dbReference>
<dbReference type="OMA" id="GIEHACM"/>
<keyword evidence="8 11" id="KW-0030">Aminoacyl-tRNA synthetase</keyword>
<dbReference type="eggNOG" id="KOG0435">
    <property type="taxonomic scope" value="Eukaryota"/>
</dbReference>
<evidence type="ECO:0000256" key="4">
    <source>
        <dbReference type="ARBA" id="ARBA00022598"/>
    </source>
</evidence>
<dbReference type="FunFam" id="1.10.730.10:FF:000002">
    <property type="entry name" value="Leucine--tRNA ligase"/>
    <property type="match status" value="1"/>
</dbReference>
<dbReference type="HAMAP" id="MF_00049_B">
    <property type="entry name" value="Leu_tRNA_synth_B"/>
    <property type="match status" value="1"/>
</dbReference>
<dbReference type="NCBIfam" id="TIGR00396">
    <property type="entry name" value="leuS_bact"/>
    <property type="match status" value="1"/>
</dbReference>
<evidence type="ECO:0000256" key="2">
    <source>
        <dbReference type="ARBA" id="ARBA00005594"/>
    </source>
</evidence>
<dbReference type="OrthoDB" id="15954at2759"/>
<dbReference type="STRING" id="559304.G8YPZ0"/>
<dbReference type="InterPro" id="IPR015413">
    <property type="entry name" value="Methionyl/Leucyl_tRNA_Synth"/>
</dbReference>
<comment type="similarity">
    <text evidence="2 11">Belongs to the class-I aminoacyl-tRNA synthetase family.</text>
</comment>
<dbReference type="Pfam" id="PF00133">
    <property type="entry name" value="tRNA-synt_1"/>
    <property type="match status" value="2"/>
</dbReference>
<gene>
    <name evidence="16" type="primary">Piso0_000754</name>
    <name evidence="16" type="ORF">GNLVRS01_PISO0D03391g</name>
</gene>
<dbReference type="Proteomes" id="UP000005222">
    <property type="component" value="Chromosome D"/>
</dbReference>
<keyword evidence="17" id="KW-1185">Reference proteome</keyword>
<evidence type="ECO:0000259" key="12">
    <source>
        <dbReference type="Pfam" id="PF00133"/>
    </source>
</evidence>
<feature type="domain" description="Aminoacyl-tRNA synthetase class Ia" evidence="12">
    <location>
        <begin position="663"/>
        <end position="715"/>
    </location>
</feature>
<dbReference type="InterPro" id="IPR002302">
    <property type="entry name" value="Leu-tRNA-ligase"/>
</dbReference>
<dbReference type="GO" id="GO:0002161">
    <property type="term" value="F:aminoacyl-tRNA deacylase activity"/>
    <property type="evidence" value="ECO:0007669"/>
    <property type="project" value="InterPro"/>
</dbReference>
<evidence type="ECO:0000256" key="3">
    <source>
        <dbReference type="ARBA" id="ARBA00013164"/>
    </source>
</evidence>
<dbReference type="InterPro" id="IPR013155">
    <property type="entry name" value="M/V/L/I-tRNA-synth_anticd-bd"/>
</dbReference>
<dbReference type="InterPro" id="IPR009008">
    <property type="entry name" value="Val/Leu/Ile-tRNA-synth_edit"/>
</dbReference>
<dbReference type="AlphaFoldDB" id="G8YPZ0"/>
<dbReference type="HOGENOM" id="CLU_004427_2_0_1"/>
<dbReference type="Pfam" id="PF13603">
    <property type="entry name" value="tRNA-synt_1_2"/>
    <property type="match status" value="1"/>
</dbReference>
<evidence type="ECO:0000256" key="6">
    <source>
        <dbReference type="ARBA" id="ARBA00022840"/>
    </source>
</evidence>
<dbReference type="CDD" id="cd00812">
    <property type="entry name" value="LeuRS_core"/>
    <property type="match status" value="1"/>
</dbReference>
<dbReference type="InterPro" id="IPR025709">
    <property type="entry name" value="Leu_tRNA-synth_edit"/>
</dbReference>
<dbReference type="FunFam" id="3.40.50.620:FF:000100">
    <property type="entry name" value="probable leucine--tRNA ligase, mitochondrial"/>
    <property type="match status" value="1"/>
</dbReference>
<feature type="domain" description="Methionyl/Valyl/Leucyl/Isoleucyl-tRNA synthetase anticodon-binding" evidence="13">
    <location>
        <begin position="779"/>
        <end position="876"/>
    </location>
</feature>